<organism evidence="2 3">
    <name type="scientific">Lasiodiplodia theobromae</name>
    <dbReference type="NCBI Taxonomy" id="45133"/>
    <lineage>
        <taxon>Eukaryota</taxon>
        <taxon>Fungi</taxon>
        <taxon>Dikarya</taxon>
        <taxon>Ascomycota</taxon>
        <taxon>Pezizomycotina</taxon>
        <taxon>Dothideomycetes</taxon>
        <taxon>Dothideomycetes incertae sedis</taxon>
        <taxon>Botryosphaeriales</taxon>
        <taxon>Botryosphaeriaceae</taxon>
        <taxon>Lasiodiplodia</taxon>
    </lineage>
</organism>
<accession>A0A5N5D6D8</accession>
<feature type="compositionally biased region" description="Low complexity" evidence="1">
    <location>
        <begin position="12"/>
        <end position="27"/>
    </location>
</feature>
<dbReference type="EMBL" id="VCHE01000067">
    <property type="protein sequence ID" value="KAB2572972.1"/>
    <property type="molecule type" value="Genomic_DNA"/>
</dbReference>
<evidence type="ECO:0000313" key="2">
    <source>
        <dbReference type="EMBL" id="KAB2572972.1"/>
    </source>
</evidence>
<dbReference type="Proteomes" id="UP000325902">
    <property type="component" value="Unassembled WGS sequence"/>
</dbReference>
<feature type="region of interest" description="Disordered" evidence="1">
    <location>
        <begin position="1"/>
        <end position="64"/>
    </location>
</feature>
<evidence type="ECO:0000256" key="1">
    <source>
        <dbReference type="SAM" id="MobiDB-lite"/>
    </source>
</evidence>
<feature type="compositionally biased region" description="Basic residues" evidence="1">
    <location>
        <begin position="1"/>
        <end position="10"/>
    </location>
</feature>
<gene>
    <name evidence="2" type="ORF">DBV05_g8342</name>
</gene>
<sequence length="90" mass="9562">MEPLKVRLKGHPSTSSSATPDPTTNSSGSPQALGPGPSAPTEAPSTSKSYTPPVLPPNLALEPNMYEDAYYVPKEYRSMSYEDMSNMGLG</sequence>
<protein>
    <submittedName>
        <fullName evidence="2">Uncharacterized protein</fullName>
    </submittedName>
</protein>
<keyword evidence="3" id="KW-1185">Reference proteome</keyword>
<reference evidence="2 3" key="1">
    <citation type="journal article" date="2019" name="Sci. Rep.">
        <title>A multi-omics analysis of the grapevine pathogen Lasiodiplodia theobromae reveals that temperature affects the expression of virulence- and pathogenicity-related genes.</title>
        <authorList>
            <person name="Felix C."/>
            <person name="Meneses R."/>
            <person name="Goncalves M.F.M."/>
            <person name="Tilleman L."/>
            <person name="Duarte A.S."/>
            <person name="Jorrin-Novo J.V."/>
            <person name="Van de Peer Y."/>
            <person name="Deforce D."/>
            <person name="Van Nieuwerburgh F."/>
            <person name="Esteves A.C."/>
            <person name="Alves A."/>
        </authorList>
    </citation>
    <scope>NUCLEOTIDE SEQUENCE [LARGE SCALE GENOMIC DNA]</scope>
    <source>
        <strain evidence="2 3">LA-SOL3</strain>
    </source>
</reference>
<proteinExistence type="predicted"/>
<evidence type="ECO:0000313" key="3">
    <source>
        <dbReference type="Proteomes" id="UP000325902"/>
    </source>
</evidence>
<name>A0A5N5D6D8_9PEZI</name>
<dbReference type="AlphaFoldDB" id="A0A5N5D6D8"/>
<comment type="caution">
    <text evidence="2">The sequence shown here is derived from an EMBL/GenBank/DDBJ whole genome shotgun (WGS) entry which is preliminary data.</text>
</comment>